<sequence length="107" mass="12349">MGLYGPWMAVDTRRRKPRMEIGSKKTSTVPASNVRGSRFDVLDGVEDEQNPKGDVPLPLEHPDDRQMEMSVNKAQPRAVKTTRPIHLNVAYLTSQWFLWSLVKRKRF</sequence>
<proteinExistence type="predicted"/>
<dbReference type="Proteomes" id="UP001396334">
    <property type="component" value="Unassembled WGS sequence"/>
</dbReference>
<evidence type="ECO:0000313" key="3">
    <source>
        <dbReference type="Proteomes" id="UP001396334"/>
    </source>
</evidence>
<organism evidence="2 3">
    <name type="scientific">Hibiscus sabdariffa</name>
    <name type="common">roselle</name>
    <dbReference type="NCBI Taxonomy" id="183260"/>
    <lineage>
        <taxon>Eukaryota</taxon>
        <taxon>Viridiplantae</taxon>
        <taxon>Streptophyta</taxon>
        <taxon>Embryophyta</taxon>
        <taxon>Tracheophyta</taxon>
        <taxon>Spermatophyta</taxon>
        <taxon>Magnoliopsida</taxon>
        <taxon>eudicotyledons</taxon>
        <taxon>Gunneridae</taxon>
        <taxon>Pentapetalae</taxon>
        <taxon>rosids</taxon>
        <taxon>malvids</taxon>
        <taxon>Malvales</taxon>
        <taxon>Malvaceae</taxon>
        <taxon>Malvoideae</taxon>
        <taxon>Hibiscus</taxon>
    </lineage>
</organism>
<keyword evidence="3" id="KW-1185">Reference proteome</keyword>
<accession>A0ABR2RC04</accession>
<reference evidence="2 3" key="1">
    <citation type="journal article" date="2024" name="G3 (Bethesda)">
        <title>Genome assembly of Hibiscus sabdariffa L. provides insights into metabolisms of medicinal natural products.</title>
        <authorList>
            <person name="Kim T."/>
        </authorList>
    </citation>
    <scope>NUCLEOTIDE SEQUENCE [LARGE SCALE GENOMIC DNA]</scope>
    <source>
        <strain evidence="2">TK-2024</strain>
        <tissue evidence="2">Old leaves</tissue>
    </source>
</reference>
<evidence type="ECO:0000313" key="2">
    <source>
        <dbReference type="EMBL" id="KAK9010481.1"/>
    </source>
</evidence>
<feature type="region of interest" description="Disordered" evidence="1">
    <location>
        <begin position="44"/>
        <end position="77"/>
    </location>
</feature>
<name>A0ABR2RC04_9ROSI</name>
<gene>
    <name evidence="2" type="ORF">V6N11_036988</name>
</gene>
<evidence type="ECO:0000256" key="1">
    <source>
        <dbReference type="SAM" id="MobiDB-lite"/>
    </source>
</evidence>
<dbReference type="EMBL" id="JBBPBN010000024">
    <property type="protein sequence ID" value="KAK9010481.1"/>
    <property type="molecule type" value="Genomic_DNA"/>
</dbReference>
<protein>
    <submittedName>
        <fullName evidence="2">Uncharacterized protein</fullName>
    </submittedName>
</protein>
<comment type="caution">
    <text evidence="2">The sequence shown here is derived from an EMBL/GenBank/DDBJ whole genome shotgun (WGS) entry which is preliminary data.</text>
</comment>